<dbReference type="PANTHER" id="PTHR45791:SF9">
    <property type="entry name" value="FREQUENIN-1-LIKE PROTEIN"/>
    <property type="match status" value="1"/>
</dbReference>
<dbReference type="Proteomes" id="UP001153737">
    <property type="component" value="Chromosome 4"/>
</dbReference>
<keyword evidence="4" id="KW-0460">Magnesium</keyword>
<dbReference type="PANTHER" id="PTHR45791">
    <property type="entry name" value="CALCIUM AND INTEGRIN BINDING FAMILY MEMBER 2"/>
    <property type="match status" value="1"/>
</dbReference>
<name>A0A9P0DQS0_PHACE</name>
<evidence type="ECO:0000313" key="5">
    <source>
        <dbReference type="EMBL" id="CAH1163661.1"/>
    </source>
</evidence>
<keyword evidence="2" id="KW-0677">Repeat</keyword>
<dbReference type="EMBL" id="OU896710">
    <property type="protein sequence ID" value="CAH1163661.1"/>
    <property type="molecule type" value="Genomic_DNA"/>
</dbReference>
<organism evidence="5 6">
    <name type="scientific">Phaedon cochleariae</name>
    <name type="common">Mustard beetle</name>
    <dbReference type="NCBI Taxonomy" id="80249"/>
    <lineage>
        <taxon>Eukaryota</taxon>
        <taxon>Metazoa</taxon>
        <taxon>Ecdysozoa</taxon>
        <taxon>Arthropoda</taxon>
        <taxon>Hexapoda</taxon>
        <taxon>Insecta</taxon>
        <taxon>Pterygota</taxon>
        <taxon>Neoptera</taxon>
        <taxon>Endopterygota</taxon>
        <taxon>Coleoptera</taxon>
        <taxon>Polyphaga</taxon>
        <taxon>Cucujiformia</taxon>
        <taxon>Chrysomeloidea</taxon>
        <taxon>Chrysomelidae</taxon>
        <taxon>Chrysomelinae</taxon>
        <taxon>Chrysomelini</taxon>
        <taxon>Phaedon</taxon>
    </lineage>
</organism>
<keyword evidence="3" id="KW-0106">Calcium</keyword>
<evidence type="ECO:0000256" key="3">
    <source>
        <dbReference type="ARBA" id="ARBA00022837"/>
    </source>
</evidence>
<dbReference type="InterPro" id="IPR051433">
    <property type="entry name" value="CIBP"/>
</dbReference>
<dbReference type="AlphaFoldDB" id="A0A9P0DQS0"/>
<dbReference type="InterPro" id="IPR011992">
    <property type="entry name" value="EF-hand-dom_pair"/>
</dbReference>
<dbReference type="InterPro" id="IPR018247">
    <property type="entry name" value="EF_Hand_1_Ca_BS"/>
</dbReference>
<keyword evidence="1" id="KW-0479">Metal-binding</keyword>
<evidence type="ECO:0000313" key="6">
    <source>
        <dbReference type="Proteomes" id="UP001153737"/>
    </source>
</evidence>
<evidence type="ECO:0000256" key="1">
    <source>
        <dbReference type="ARBA" id="ARBA00022723"/>
    </source>
</evidence>
<keyword evidence="6" id="KW-1185">Reference proteome</keyword>
<dbReference type="FunFam" id="1.10.238.10:FF:000079">
    <property type="entry name" value="Calcium and integrin-binding family member 2"/>
    <property type="match status" value="1"/>
</dbReference>
<evidence type="ECO:0000256" key="4">
    <source>
        <dbReference type="ARBA" id="ARBA00022842"/>
    </source>
</evidence>
<proteinExistence type="predicted"/>
<evidence type="ECO:0000256" key="2">
    <source>
        <dbReference type="ARBA" id="ARBA00022737"/>
    </source>
</evidence>
<sequence length="187" mass="21485">MGSSTSSILTDEILEEYSMLTYLSKPEILKLYKTFSTLDENGLLQNLQFRFPCAIIEQLFPPVQFNPFKDRIFKVFSSLKDDKFSFEDMLDFCSVMSENCPDTVKAAWAFNIFDFDEDDEIGENDMVELINRLAIGVGFIKLEDCQQIIKVLLKGINFTTSGTIGPLEFENAIQKMPEFSHSFCFRL</sequence>
<dbReference type="GO" id="GO:0005509">
    <property type="term" value="F:calcium ion binding"/>
    <property type="evidence" value="ECO:0007669"/>
    <property type="project" value="TreeGrafter"/>
</dbReference>
<dbReference type="SUPFAM" id="SSF47473">
    <property type="entry name" value="EF-hand"/>
    <property type="match status" value="1"/>
</dbReference>
<reference evidence="5" key="2">
    <citation type="submission" date="2022-10" db="EMBL/GenBank/DDBJ databases">
        <authorList>
            <consortium name="ENA_rothamsted_submissions"/>
            <consortium name="culmorum"/>
            <person name="King R."/>
        </authorList>
    </citation>
    <scope>NUCLEOTIDE SEQUENCE</scope>
</reference>
<dbReference type="GO" id="GO:0000287">
    <property type="term" value="F:magnesium ion binding"/>
    <property type="evidence" value="ECO:0007669"/>
    <property type="project" value="TreeGrafter"/>
</dbReference>
<gene>
    <name evidence="5" type="ORF">PHAECO_LOCUS8247</name>
</gene>
<reference evidence="5" key="1">
    <citation type="submission" date="2022-01" db="EMBL/GenBank/DDBJ databases">
        <authorList>
            <person name="King R."/>
        </authorList>
    </citation>
    <scope>NUCLEOTIDE SEQUENCE</scope>
</reference>
<protein>
    <submittedName>
        <fullName evidence="5">Uncharacterized protein</fullName>
    </submittedName>
</protein>
<accession>A0A9P0DQS0</accession>
<dbReference type="Gene3D" id="1.10.238.10">
    <property type="entry name" value="EF-hand"/>
    <property type="match status" value="2"/>
</dbReference>
<dbReference type="OrthoDB" id="114727at2759"/>
<dbReference type="PROSITE" id="PS00018">
    <property type="entry name" value="EF_HAND_1"/>
    <property type="match status" value="1"/>
</dbReference>